<evidence type="ECO:0000313" key="2">
    <source>
        <dbReference type="Proteomes" id="UP000019376"/>
    </source>
</evidence>
<accession>S7ZFD5</accession>
<name>S7ZFD5_PENO1</name>
<sequence>MGRLELGLGLAYTASVRYVQGYRQYKQVQNLVRLEVTTKVGRYTNMGSSAVALSDICSASARAAIKRVRIHPTDAGTKITRTNIHTSR</sequence>
<proteinExistence type="predicted"/>
<protein>
    <submittedName>
        <fullName evidence="1">Uncharacterized protein</fullName>
    </submittedName>
</protein>
<dbReference type="HOGENOM" id="CLU_2469809_0_0_1"/>
<dbReference type="EMBL" id="KB644410">
    <property type="protein sequence ID" value="EPS27336.1"/>
    <property type="molecule type" value="Genomic_DNA"/>
</dbReference>
<dbReference type="Proteomes" id="UP000019376">
    <property type="component" value="Unassembled WGS sequence"/>
</dbReference>
<gene>
    <name evidence="1" type="ORF">PDE_02279</name>
</gene>
<organism evidence="1 2">
    <name type="scientific">Penicillium oxalicum (strain 114-2 / CGMCC 5302)</name>
    <name type="common">Penicillium decumbens</name>
    <dbReference type="NCBI Taxonomy" id="933388"/>
    <lineage>
        <taxon>Eukaryota</taxon>
        <taxon>Fungi</taxon>
        <taxon>Dikarya</taxon>
        <taxon>Ascomycota</taxon>
        <taxon>Pezizomycotina</taxon>
        <taxon>Eurotiomycetes</taxon>
        <taxon>Eurotiomycetidae</taxon>
        <taxon>Eurotiales</taxon>
        <taxon>Aspergillaceae</taxon>
        <taxon>Penicillium</taxon>
    </lineage>
</organism>
<evidence type="ECO:0000313" key="1">
    <source>
        <dbReference type="EMBL" id="EPS27336.1"/>
    </source>
</evidence>
<keyword evidence="2" id="KW-1185">Reference proteome</keyword>
<dbReference type="AlphaFoldDB" id="S7ZFD5"/>
<reference evidence="1 2" key="1">
    <citation type="journal article" date="2013" name="PLoS ONE">
        <title>Genomic and secretomic analyses reveal unique features of the lignocellulolytic enzyme system of Penicillium decumbens.</title>
        <authorList>
            <person name="Liu G."/>
            <person name="Zhang L."/>
            <person name="Wei X."/>
            <person name="Zou G."/>
            <person name="Qin Y."/>
            <person name="Ma L."/>
            <person name="Li J."/>
            <person name="Zheng H."/>
            <person name="Wang S."/>
            <person name="Wang C."/>
            <person name="Xun L."/>
            <person name="Zhao G.-P."/>
            <person name="Zhou Z."/>
            <person name="Qu Y."/>
        </authorList>
    </citation>
    <scope>NUCLEOTIDE SEQUENCE [LARGE SCALE GENOMIC DNA]</scope>
    <source>
        <strain evidence="2">114-2 / CGMCC 5302</strain>
    </source>
</reference>